<dbReference type="GO" id="GO:0003677">
    <property type="term" value="F:DNA binding"/>
    <property type="evidence" value="ECO:0007669"/>
    <property type="project" value="UniProtKB-KW"/>
</dbReference>
<protein>
    <submittedName>
        <fullName evidence="5">Site-specific integrase</fullName>
    </submittedName>
</protein>
<dbReference type="GO" id="GO:0015074">
    <property type="term" value="P:DNA integration"/>
    <property type="evidence" value="ECO:0007669"/>
    <property type="project" value="InterPro"/>
</dbReference>
<evidence type="ECO:0000256" key="1">
    <source>
        <dbReference type="ARBA" id="ARBA00008857"/>
    </source>
</evidence>
<evidence type="ECO:0000256" key="3">
    <source>
        <dbReference type="ARBA" id="ARBA00023172"/>
    </source>
</evidence>
<sequence length="440" mass="50313">MSRSTEHKEGKATVKVVYYKHKTLSDGSHPFVVRITKNRKNRWVSTGQSLHPRYWNDERNEVRRSYPHDKRQALEATLKKWEVRYSDAADSLAMSDEVHDVKAVASKVSDERKINSQFQLLAYMDDLASQMLQSGQVGNRKVYREIRLQLTKYIQSQYNKEDIPFDQVTVKFCNGWETFMRKSGLTEITLSVKFRTLRAVLNKAIANGYAKAEYYPFARNAAEKYKFHIGKFDTSTSKRAINRAEIRKIEEYEPTGATKYDVERLQLAKDVFLFSYFCGGINFVDIAALRWSNIASNLNGHQRLSYIRQKTGGRFSFRLVPPALAILDCYRSGPGNSFNEYIFPILNDALHKTPLQIHNRCNKVMGHINSGLKEIAEVVGITTLLTTYVARHSFATTLKHSGVATGIISELMGHKTEAVTQTYLASFDSDLIDEAFENLL</sequence>
<dbReference type="Pfam" id="PF17293">
    <property type="entry name" value="Arm-DNA-bind_5"/>
    <property type="match status" value="1"/>
</dbReference>
<dbReference type="OrthoDB" id="1094492at2"/>
<dbReference type="Proteomes" id="UP000253383">
    <property type="component" value="Unassembled WGS sequence"/>
</dbReference>
<evidence type="ECO:0000313" key="6">
    <source>
        <dbReference type="Proteomes" id="UP000253383"/>
    </source>
</evidence>
<keyword evidence="2" id="KW-0238">DNA-binding</keyword>
<dbReference type="PANTHER" id="PTHR30349">
    <property type="entry name" value="PHAGE INTEGRASE-RELATED"/>
    <property type="match status" value="1"/>
</dbReference>
<dbReference type="InterPro" id="IPR025269">
    <property type="entry name" value="SAM-like_dom"/>
</dbReference>
<evidence type="ECO:0000259" key="4">
    <source>
        <dbReference type="PROSITE" id="PS51898"/>
    </source>
</evidence>
<dbReference type="InterPro" id="IPR010998">
    <property type="entry name" value="Integrase_recombinase_N"/>
</dbReference>
<dbReference type="RefSeq" id="WP_114404509.1">
    <property type="nucleotide sequence ID" value="NZ_QOWE01000002.1"/>
</dbReference>
<dbReference type="PROSITE" id="PS51898">
    <property type="entry name" value="TYR_RECOMBINASE"/>
    <property type="match status" value="1"/>
</dbReference>
<dbReference type="InterPro" id="IPR002104">
    <property type="entry name" value="Integrase_catalytic"/>
</dbReference>
<dbReference type="SUPFAM" id="SSF56349">
    <property type="entry name" value="DNA breaking-rejoining enzymes"/>
    <property type="match status" value="1"/>
</dbReference>
<dbReference type="EMBL" id="QOWE01000002">
    <property type="protein sequence ID" value="RCR71272.1"/>
    <property type="molecule type" value="Genomic_DNA"/>
</dbReference>
<dbReference type="AlphaFoldDB" id="A0A368JUY4"/>
<organism evidence="5 6">
    <name type="scientific">Larkinella punicea</name>
    <dbReference type="NCBI Taxonomy" id="2315727"/>
    <lineage>
        <taxon>Bacteria</taxon>
        <taxon>Pseudomonadati</taxon>
        <taxon>Bacteroidota</taxon>
        <taxon>Cytophagia</taxon>
        <taxon>Cytophagales</taxon>
        <taxon>Spirosomataceae</taxon>
        <taxon>Larkinella</taxon>
    </lineage>
</organism>
<dbReference type="Pfam" id="PF00589">
    <property type="entry name" value="Phage_integrase"/>
    <property type="match status" value="1"/>
</dbReference>
<feature type="domain" description="Tyr recombinase" evidence="4">
    <location>
        <begin position="236"/>
        <end position="437"/>
    </location>
</feature>
<evidence type="ECO:0000313" key="5">
    <source>
        <dbReference type="EMBL" id="RCR71272.1"/>
    </source>
</evidence>
<gene>
    <name evidence="5" type="ORF">DUE52_03225</name>
</gene>
<reference evidence="5 6" key="1">
    <citation type="submission" date="2018-07" db="EMBL/GenBank/DDBJ databases">
        <title>Genome analysis of Larkinella rosea.</title>
        <authorList>
            <person name="Zhou Z."/>
            <person name="Wang G."/>
        </authorList>
    </citation>
    <scope>NUCLEOTIDE SEQUENCE [LARGE SCALE GENOMIC DNA]</scope>
    <source>
        <strain evidence="6">zzj9</strain>
    </source>
</reference>
<evidence type="ECO:0000256" key="2">
    <source>
        <dbReference type="ARBA" id="ARBA00023125"/>
    </source>
</evidence>
<comment type="caution">
    <text evidence="5">The sequence shown here is derived from an EMBL/GenBank/DDBJ whole genome shotgun (WGS) entry which is preliminary data.</text>
</comment>
<proteinExistence type="inferred from homology"/>
<keyword evidence="3" id="KW-0233">DNA recombination</keyword>
<keyword evidence="6" id="KW-1185">Reference proteome</keyword>
<dbReference type="InterPro" id="IPR013762">
    <property type="entry name" value="Integrase-like_cat_sf"/>
</dbReference>
<dbReference type="CDD" id="cd01185">
    <property type="entry name" value="INTN1_C_like"/>
    <property type="match status" value="1"/>
</dbReference>
<comment type="similarity">
    <text evidence="1">Belongs to the 'phage' integrase family.</text>
</comment>
<dbReference type="Gene3D" id="1.10.150.130">
    <property type="match status" value="1"/>
</dbReference>
<dbReference type="GO" id="GO:0006310">
    <property type="term" value="P:DNA recombination"/>
    <property type="evidence" value="ECO:0007669"/>
    <property type="project" value="UniProtKB-KW"/>
</dbReference>
<dbReference type="InterPro" id="IPR035386">
    <property type="entry name" value="Arm-DNA-bind_5"/>
</dbReference>
<name>A0A368JUY4_9BACT</name>
<accession>A0A368JUY4</accession>
<dbReference type="Gene3D" id="1.10.443.10">
    <property type="entry name" value="Intergrase catalytic core"/>
    <property type="match status" value="1"/>
</dbReference>
<dbReference type="InterPro" id="IPR011010">
    <property type="entry name" value="DNA_brk_join_enz"/>
</dbReference>
<dbReference type="PANTHER" id="PTHR30349:SF64">
    <property type="entry name" value="PROPHAGE INTEGRASE INTD-RELATED"/>
    <property type="match status" value="1"/>
</dbReference>
<dbReference type="InterPro" id="IPR050090">
    <property type="entry name" value="Tyrosine_recombinase_XerCD"/>
</dbReference>
<dbReference type="Pfam" id="PF13102">
    <property type="entry name" value="Phage_int_SAM_5"/>
    <property type="match status" value="1"/>
</dbReference>